<feature type="binding site" evidence="5">
    <location>
        <begin position="163"/>
        <end position="170"/>
    </location>
    <ligand>
        <name>ATP</name>
        <dbReference type="ChEBI" id="CHEBI:30616"/>
    </ligand>
</feature>
<evidence type="ECO:0000256" key="5">
    <source>
        <dbReference type="PROSITE-ProRule" id="PRU00283"/>
    </source>
</evidence>
<protein>
    <recommendedName>
        <fullName evidence="8">Kinesin motor domain-containing protein</fullName>
    </recommendedName>
</protein>
<organism evidence="9 10">
    <name type="scientific">Puccinia striiformis f. sp. tritici PST-78</name>
    <dbReference type="NCBI Taxonomy" id="1165861"/>
    <lineage>
        <taxon>Eukaryota</taxon>
        <taxon>Fungi</taxon>
        <taxon>Dikarya</taxon>
        <taxon>Basidiomycota</taxon>
        <taxon>Pucciniomycotina</taxon>
        <taxon>Pucciniomycetes</taxon>
        <taxon>Pucciniales</taxon>
        <taxon>Pucciniaceae</taxon>
        <taxon>Puccinia</taxon>
    </lineage>
</organism>
<feature type="region of interest" description="Disordered" evidence="7">
    <location>
        <begin position="1880"/>
        <end position="1929"/>
    </location>
</feature>
<dbReference type="Pfam" id="PF00225">
    <property type="entry name" value="Kinesin"/>
    <property type="match status" value="1"/>
</dbReference>
<feature type="compositionally biased region" description="Polar residues" evidence="7">
    <location>
        <begin position="1947"/>
        <end position="1964"/>
    </location>
</feature>
<feature type="coiled-coil region" evidence="6">
    <location>
        <begin position="1199"/>
        <end position="1240"/>
    </location>
</feature>
<feature type="coiled-coil region" evidence="6">
    <location>
        <begin position="1325"/>
        <end position="1359"/>
    </location>
</feature>
<keyword evidence="3 6" id="KW-0175">Coiled coil</keyword>
<comment type="similarity">
    <text evidence="5">Belongs to the TRAFAC class myosin-kinesin ATPase superfamily. Kinesin family.</text>
</comment>
<evidence type="ECO:0000256" key="3">
    <source>
        <dbReference type="ARBA" id="ARBA00023054"/>
    </source>
</evidence>
<feature type="region of interest" description="Disordered" evidence="7">
    <location>
        <begin position="1947"/>
        <end position="2022"/>
    </location>
</feature>
<dbReference type="PRINTS" id="PR00380">
    <property type="entry name" value="KINESINHEAVY"/>
</dbReference>
<dbReference type="InterPro" id="IPR019821">
    <property type="entry name" value="Kinesin_motor_CS"/>
</dbReference>
<dbReference type="Gene3D" id="3.40.850.10">
    <property type="entry name" value="Kinesin motor domain"/>
    <property type="match status" value="1"/>
</dbReference>
<evidence type="ECO:0000256" key="7">
    <source>
        <dbReference type="SAM" id="MobiDB-lite"/>
    </source>
</evidence>
<evidence type="ECO:0000256" key="1">
    <source>
        <dbReference type="ARBA" id="ARBA00022741"/>
    </source>
</evidence>
<feature type="compositionally biased region" description="Polar residues" evidence="7">
    <location>
        <begin position="66"/>
        <end position="78"/>
    </location>
</feature>
<gene>
    <name evidence="9" type="ORF">PSTG_13116</name>
</gene>
<proteinExistence type="inferred from homology"/>
<feature type="region of interest" description="Disordered" evidence="7">
    <location>
        <begin position="1807"/>
        <end position="1826"/>
    </location>
</feature>
<accession>A0A0L0V2V5</accession>
<feature type="compositionally biased region" description="Basic and acidic residues" evidence="7">
    <location>
        <begin position="1"/>
        <end position="19"/>
    </location>
</feature>
<feature type="coiled-coil region" evidence="6">
    <location>
        <begin position="1581"/>
        <end position="1795"/>
    </location>
</feature>
<feature type="coiled-coil region" evidence="6">
    <location>
        <begin position="718"/>
        <end position="1141"/>
    </location>
</feature>
<feature type="coiled-coil region" evidence="6">
    <location>
        <begin position="1266"/>
        <end position="1293"/>
    </location>
</feature>
<dbReference type="EMBL" id="AJIL01000136">
    <property type="protein sequence ID" value="KNE93486.1"/>
    <property type="molecule type" value="Genomic_DNA"/>
</dbReference>
<evidence type="ECO:0000313" key="9">
    <source>
        <dbReference type="EMBL" id="KNE93486.1"/>
    </source>
</evidence>
<evidence type="ECO:0000313" key="10">
    <source>
        <dbReference type="Proteomes" id="UP000054564"/>
    </source>
</evidence>
<feature type="region of interest" description="Disordered" evidence="7">
    <location>
        <begin position="1155"/>
        <end position="1175"/>
    </location>
</feature>
<dbReference type="Proteomes" id="UP000054564">
    <property type="component" value="Unassembled WGS sequence"/>
</dbReference>
<keyword evidence="1 5" id="KW-0547">Nucleotide-binding</keyword>
<feature type="compositionally biased region" description="Polar residues" evidence="7">
    <location>
        <begin position="1977"/>
        <end position="2005"/>
    </location>
</feature>
<sequence length="2022" mass="226892">MRSREPSQTHLPRSREHSGHLSRQSQRTRDSNGSDNQSVNPTENVSVCVRIRPITSSPLSDIDLDTPTSLNRAGSQQENRNKFGAWSIDRTQSSISLSPSHPIIDRRGTGTSESIHGSEGYEFKLDQIIDPYSTTGDLYRSSVESVVESCIKDGYNATVFAYGQTGSGKTFTMLGSKDDGDDETLGVIPRAVAEVFAFIAADLEREYLLRVSYLEIYNEALKDLLATDHQSSGTTNRLTIHENKGRVHVNGIKEEVVTHPMQVLEALTRGEKARHVGATDWNERSSRSHTVFTMTIESRSKSTASATETSPTQISQLNLIDLAGSESAASSTERRKEGAFINKSLLALSNVISKLSTHESHVPYRDSKLTRLLQTSLSGNAKVVVICAVSADARSVVETLSTLRSVSIIDDKSALLQAYQREITSLKAQLQENSQALSITTTSVPALAELNAEKSKAESELTGLRFERIRLQEQIEHLNRRILTSHTIESNVRRANSLQGSAPSNTRRIVSGQTLRPPKKNRGRVTDVGGMLGMLGIGLSASTTGYLPNGTKLNEDNRAQFQRELQLEKELEAVRNELESLKRKKTHTPDQLSPSGIDLLKQQIQALESDKENLPVGMTEENGIAMKIKTLEDELETMGFEHRQTVDSNQAEIESLKTTISSLQKAKETELEELQSQLTSGFQEQEDSLKKTLHELEESSRSKLSEAESVTITLRTQLAANEQRIKELATTIEDTQSQDLEKRLEILQSDYDQLKLTHQDLLQGSQSKIATLEAELNSVKKEKEEIEAHQHETEATISNQQAELSCLRTKKDESMLAMEAQIARLESEKSDFQSKVAELQSQLETNSSLSKQEYDESISSQREQILKLETEKAEIQQRADDTHSQLTSELTTVQKDSEDLQVAQQQQQQALQELISRLEDEKTKAYVQIEELQAQLEAELARVRKENEEVISTQTEQIAQLETDKTTTLAQVAELQSRLDTQVNFVREHETALSLQKETIASLELELSATRAKVEELKSQTPIDTTRSLGPEVEDDASFKHQIAQLEAARSDAEAKYETLKSTLESELEALRKEKEDRLSAQQEQMDHLQAGRLEADTRFRELESLSNEKSDRLLAMEKQIEQLESERSQAREQMEKLKTAFESDIESVHKDKEEYLSSQKETHETSGIERSEAQGKVEEMVAAHVSEAGPDQDQVSGIADLEAELSEAQRQIGDLTLAKNEKEQLVQTLQSRISALETELSEVGGKVEELLFGKATAEEDVKKAETASTAQVKTLEAEIKNLKDSLEDERTARVLDGEKVKSLVEELASVTTRQTDTATFATKLERLEQRLSVERNKSQEKELEVMQLIQARDRAQAQVKELGLFLNEQNTQAEENVKLISSEWESKVKQAEGQPDLKELRQANEEQLVQTLQSRISALETELSEVGGKVEELLFGKATAEEDVKKAETASTAQVQTLEAEIKNLKDSLEDERTARVLDGEKVRSLVEELASVTTRQTDTATFATKLERLEQRLSVERNKSQEKELEVMQLIQARDQAQVQVKELELFLNEQNTQAEEDVKLITSEWESKVKQAEGQPDFKELRQANEIQAKKLEMFQREAARLEVDLEKMKTERAGREIHQEKLERLSARTQEDLSKMQEREKELIKKIDTIVREKCEAATSRLHEDYNSKLVHLEESNSKLEAHIKGLESHLTTVSNGQRQQTTAESMETIVDLQSTIEDQNREIRDLRTELEDLKNSFAAHPPQSISNKRADHDHYHQSTEDELNRLYHIIDQQEKRLSDAKTDLSKWQARVRSQTELISKLKISPEADSEPTPTIRLAPNRSSTAACDHFPNFSSNPTNITFTNLNSGSQAKPAGLSPLLGGARSPAAWQNNHHHMLSSSTSSSSNLAPEGRSPRPLPVPQSFIASNDDDDAKRRRERRRTIEKDMAKLKDENVVERKLSSLLSSSQFRDLPIPNQSQESKFKAPGPPSRFKVSSSPLVPNNPTLSTNMSRNHSHQSGQASPTPSSFSSSSQRGYYE</sequence>
<keyword evidence="10" id="KW-1185">Reference proteome</keyword>
<dbReference type="STRING" id="1165861.A0A0L0V2V5"/>
<feature type="domain" description="Kinesin motor" evidence="8">
    <location>
        <begin position="44"/>
        <end position="412"/>
    </location>
</feature>
<dbReference type="InterPro" id="IPR027417">
    <property type="entry name" value="P-loop_NTPase"/>
</dbReference>
<dbReference type="InterPro" id="IPR036961">
    <property type="entry name" value="Kinesin_motor_dom_sf"/>
</dbReference>
<keyword evidence="2 5" id="KW-0067">ATP-binding</keyword>
<dbReference type="InterPro" id="IPR027640">
    <property type="entry name" value="Kinesin-like_fam"/>
</dbReference>
<dbReference type="PANTHER" id="PTHR47968">
    <property type="entry name" value="CENTROMERE PROTEIN E"/>
    <property type="match status" value="1"/>
</dbReference>
<dbReference type="PROSITE" id="PS50067">
    <property type="entry name" value="KINESIN_MOTOR_2"/>
    <property type="match status" value="1"/>
</dbReference>
<feature type="coiled-coil region" evidence="6">
    <location>
        <begin position="409"/>
        <end position="481"/>
    </location>
</feature>
<dbReference type="PANTHER" id="PTHR47968:SF75">
    <property type="entry name" value="CENTROMERE-ASSOCIATED PROTEIN E"/>
    <property type="match status" value="1"/>
</dbReference>
<dbReference type="OrthoDB" id="3176171at2759"/>
<feature type="coiled-coil region" evidence="6">
    <location>
        <begin position="1508"/>
        <end position="1556"/>
    </location>
</feature>
<dbReference type="GO" id="GO:0003777">
    <property type="term" value="F:microtubule motor activity"/>
    <property type="evidence" value="ECO:0007669"/>
    <property type="project" value="InterPro"/>
</dbReference>
<feature type="coiled-coil region" evidence="6">
    <location>
        <begin position="1449"/>
        <end position="1476"/>
    </location>
</feature>
<feature type="region of interest" description="Disordered" evidence="7">
    <location>
        <begin position="1"/>
        <end position="78"/>
    </location>
</feature>
<comment type="caution">
    <text evidence="9">The sequence shown here is derived from an EMBL/GenBank/DDBJ whole genome shotgun (WGS) entry which is preliminary data.</text>
</comment>
<dbReference type="SUPFAM" id="SSF52540">
    <property type="entry name" value="P-loop containing nucleoside triphosphate hydrolases"/>
    <property type="match status" value="1"/>
</dbReference>
<feature type="compositionally biased region" description="Polar residues" evidence="7">
    <location>
        <begin position="33"/>
        <end position="45"/>
    </location>
</feature>
<evidence type="ECO:0000259" key="8">
    <source>
        <dbReference type="PROSITE" id="PS50067"/>
    </source>
</evidence>
<dbReference type="SMART" id="SM00129">
    <property type="entry name" value="KISc"/>
    <property type="match status" value="1"/>
</dbReference>
<name>A0A0L0V2V5_9BASI</name>
<dbReference type="GO" id="GO:0007018">
    <property type="term" value="P:microtubule-based movement"/>
    <property type="evidence" value="ECO:0007669"/>
    <property type="project" value="InterPro"/>
</dbReference>
<keyword evidence="4 5" id="KW-0505">Motor protein</keyword>
<dbReference type="PROSITE" id="PS00411">
    <property type="entry name" value="KINESIN_MOTOR_1"/>
    <property type="match status" value="1"/>
</dbReference>
<dbReference type="InterPro" id="IPR001752">
    <property type="entry name" value="Kinesin_motor_dom"/>
</dbReference>
<dbReference type="GO" id="GO:0005524">
    <property type="term" value="F:ATP binding"/>
    <property type="evidence" value="ECO:0007669"/>
    <property type="project" value="UniProtKB-UniRule"/>
</dbReference>
<reference evidence="10" key="1">
    <citation type="submission" date="2014-03" db="EMBL/GenBank/DDBJ databases">
        <title>The Genome Sequence of Puccinia striiformis f. sp. tritici PST-78.</title>
        <authorList>
            <consortium name="The Broad Institute Genome Sequencing Platform"/>
            <person name="Cuomo C."/>
            <person name="Hulbert S."/>
            <person name="Chen X."/>
            <person name="Walker B."/>
            <person name="Young S.K."/>
            <person name="Zeng Q."/>
            <person name="Gargeya S."/>
            <person name="Fitzgerald M."/>
            <person name="Haas B."/>
            <person name="Abouelleil A."/>
            <person name="Alvarado L."/>
            <person name="Arachchi H.M."/>
            <person name="Berlin A.M."/>
            <person name="Chapman S.B."/>
            <person name="Goldberg J."/>
            <person name="Griggs A."/>
            <person name="Gujja S."/>
            <person name="Hansen M."/>
            <person name="Howarth C."/>
            <person name="Imamovic A."/>
            <person name="Larimer J."/>
            <person name="McCowan C."/>
            <person name="Montmayeur A."/>
            <person name="Murphy C."/>
            <person name="Neiman D."/>
            <person name="Pearson M."/>
            <person name="Priest M."/>
            <person name="Roberts A."/>
            <person name="Saif S."/>
            <person name="Shea T."/>
            <person name="Sisk P."/>
            <person name="Sykes S."/>
            <person name="Wortman J."/>
            <person name="Nusbaum C."/>
            <person name="Birren B."/>
        </authorList>
    </citation>
    <scope>NUCLEOTIDE SEQUENCE [LARGE SCALE GENOMIC DNA]</scope>
    <source>
        <strain evidence="10">race PST-78</strain>
    </source>
</reference>
<evidence type="ECO:0000256" key="2">
    <source>
        <dbReference type="ARBA" id="ARBA00022840"/>
    </source>
</evidence>
<feature type="coiled-coil region" evidence="6">
    <location>
        <begin position="646"/>
        <end position="673"/>
    </location>
</feature>
<feature type="compositionally biased region" description="Low complexity" evidence="7">
    <location>
        <begin position="2006"/>
        <end position="2016"/>
    </location>
</feature>
<dbReference type="GO" id="GO:0008017">
    <property type="term" value="F:microtubule binding"/>
    <property type="evidence" value="ECO:0007669"/>
    <property type="project" value="InterPro"/>
</dbReference>
<evidence type="ECO:0000256" key="6">
    <source>
        <dbReference type="SAM" id="Coils"/>
    </source>
</evidence>
<evidence type="ECO:0000256" key="4">
    <source>
        <dbReference type="ARBA" id="ARBA00023175"/>
    </source>
</evidence>